<reference evidence="1 2" key="1">
    <citation type="journal article" date="2014" name="BMC Genomics">
        <title>Comparative genome sequencing reveals chemotype-specific gene clusters in the toxigenic black mold Stachybotrys.</title>
        <authorList>
            <person name="Semeiks J."/>
            <person name="Borek D."/>
            <person name="Otwinowski Z."/>
            <person name="Grishin N.V."/>
        </authorList>
    </citation>
    <scope>NUCLEOTIDE SEQUENCE [LARGE SCALE GENOMIC DNA]</scope>
    <source>
        <strain evidence="2">CBS 109288 / IBT 7711</strain>
    </source>
</reference>
<accession>A0A084AHD0</accession>
<dbReference type="OrthoDB" id="4842715at2759"/>
<keyword evidence="2" id="KW-1185">Reference proteome</keyword>
<proteinExistence type="predicted"/>
<sequence length="283" mass="30377">MLEGIEYYRSTAGAPSLGHPKSSDLRLTGRQSSTCSQTGVCFQRCPDCRDQQTYCGTQATIITTAVCGSLAAVANAAVAVLAAGACASACGPAAPFCAAFCARAAGGLSAVVVGATCAQLRSDVAISAQESLEENAKQLCQDLTQILTWGKEHKVVFDYRKCELLHFTRSSDTTHSPEVTADGFDLTIKEEQDLAMRWLGVWFDRKVSFNHHVKKRTAQANMYAVSPWTYFKGSPTRLEEIMASSPFPNTECSAARSRLQDYVCTKTTPAACTACSNGTFFAS</sequence>
<gene>
    <name evidence="1" type="ORF">S7711_11496</name>
</gene>
<name>A0A084AHD0_STACB</name>
<dbReference type="PANTHER" id="PTHR33481:SF1">
    <property type="entry name" value="ENDONUCLEASE_EXONUCLEASE_PHOSPHATASE DOMAIN-CONTAINING PROTEIN-RELATED"/>
    <property type="match status" value="1"/>
</dbReference>
<dbReference type="EMBL" id="KL648730">
    <property type="protein sequence ID" value="KEY64709.1"/>
    <property type="molecule type" value="Genomic_DNA"/>
</dbReference>
<dbReference type="AlphaFoldDB" id="A0A084AHD0"/>
<dbReference type="Proteomes" id="UP000028045">
    <property type="component" value="Unassembled WGS sequence"/>
</dbReference>
<evidence type="ECO:0000313" key="1">
    <source>
        <dbReference type="EMBL" id="KEY64709.1"/>
    </source>
</evidence>
<dbReference type="PANTHER" id="PTHR33481">
    <property type="entry name" value="REVERSE TRANSCRIPTASE"/>
    <property type="match status" value="1"/>
</dbReference>
<dbReference type="HOGENOM" id="CLU_984108_0_0_1"/>
<protein>
    <submittedName>
        <fullName evidence="1">Uncharacterized protein</fullName>
    </submittedName>
</protein>
<organism evidence="1 2">
    <name type="scientific">Stachybotrys chartarum (strain CBS 109288 / IBT 7711)</name>
    <name type="common">Toxic black mold</name>
    <name type="synonym">Stilbospora chartarum</name>
    <dbReference type="NCBI Taxonomy" id="1280523"/>
    <lineage>
        <taxon>Eukaryota</taxon>
        <taxon>Fungi</taxon>
        <taxon>Dikarya</taxon>
        <taxon>Ascomycota</taxon>
        <taxon>Pezizomycotina</taxon>
        <taxon>Sordariomycetes</taxon>
        <taxon>Hypocreomycetidae</taxon>
        <taxon>Hypocreales</taxon>
        <taxon>Stachybotryaceae</taxon>
        <taxon>Stachybotrys</taxon>
    </lineage>
</organism>
<evidence type="ECO:0000313" key="2">
    <source>
        <dbReference type="Proteomes" id="UP000028045"/>
    </source>
</evidence>